<reference evidence="3 4" key="1">
    <citation type="submission" date="2019-06" db="EMBL/GenBank/DDBJ databases">
        <title>A novel species of marine bacteria.</title>
        <authorList>
            <person name="Wang Y."/>
        </authorList>
    </citation>
    <scope>NUCLEOTIDE SEQUENCE [LARGE SCALE GENOMIC DNA]</scope>
    <source>
        <strain evidence="3 4">MA1-10</strain>
    </source>
</reference>
<organism evidence="3 4">
    <name type="scientific">Aliiroseovarius halocynthiae</name>
    <dbReference type="NCBI Taxonomy" id="985055"/>
    <lineage>
        <taxon>Bacteria</taxon>
        <taxon>Pseudomonadati</taxon>
        <taxon>Pseudomonadota</taxon>
        <taxon>Alphaproteobacteria</taxon>
        <taxon>Rhodobacterales</taxon>
        <taxon>Paracoccaceae</taxon>
        <taxon>Aliiroseovarius</taxon>
    </lineage>
</organism>
<sequence>MGMLTSKGQTLTRRLAVTKLLTLGIAGASISVSQANAHPAAPSSRDDQNAINELLIAYATALDEGRIEDCAELFAQAEFTIETVATVQGAKAVMGLFSGIILYEDGTPRTKHVVTNTDIIIGKDTQTATAKSYLTVFQQAGGAPLQPIFSGAYDDQFQKTDGIWHFKKRTVSGPLFGDMSKHLRHPPN</sequence>
<dbReference type="EMBL" id="VICH01000006">
    <property type="protein sequence ID" value="TQV67356.1"/>
    <property type="molecule type" value="Genomic_DNA"/>
</dbReference>
<proteinExistence type="predicted"/>
<name>A0A545SR38_9RHOB</name>
<feature type="chain" id="PRO_5022133495" evidence="1">
    <location>
        <begin position="38"/>
        <end position="188"/>
    </location>
</feature>
<gene>
    <name evidence="3" type="ORF">FIL88_08995</name>
</gene>
<dbReference type="Pfam" id="PF13577">
    <property type="entry name" value="SnoaL_4"/>
    <property type="match status" value="1"/>
</dbReference>
<comment type="caution">
    <text evidence="3">The sequence shown here is derived from an EMBL/GenBank/DDBJ whole genome shotgun (WGS) entry which is preliminary data.</text>
</comment>
<dbReference type="SUPFAM" id="SSF54427">
    <property type="entry name" value="NTF2-like"/>
    <property type="match status" value="1"/>
</dbReference>
<dbReference type="Proteomes" id="UP000315816">
    <property type="component" value="Unassembled WGS sequence"/>
</dbReference>
<evidence type="ECO:0000313" key="4">
    <source>
        <dbReference type="Proteomes" id="UP000315816"/>
    </source>
</evidence>
<accession>A0A545SR38</accession>
<dbReference type="RefSeq" id="WP_142853520.1">
    <property type="nucleotide sequence ID" value="NZ_FXWW01000002.1"/>
</dbReference>
<dbReference type="InterPro" id="IPR037401">
    <property type="entry name" value="SnoaL-like"/>
</dbReference>
<dbReference type="InterPro" id="IPR032710">
    <property type="entry name" value="NTF2-like_dom_sf"/>
</dbReference>
<dbReference type="AlphaFoldDB" id="A0A545SR38"/>
<evidence type="ECO:0000313" key="3">
    <source>
        <dbReference type="EMBL" id="TQV67356.1"/>
    </source>
</evidence>
<keyword evidence="1" id="KW-0732">Signal</keyword>
<dbReference type="OrthoDB" id="581683at2"/>
<evidence type="ECO:0000259" key="2">
    <source>
        <dbReference type="Pfam" id="PF13577"/>
    </source>
</evidence>
<protein>
    <submittedName>
        <fullName evidence="3">Nuclear transport factor 2 family protein</fullName>
    </submittedName>
</protein>
<evidence type="ECO:0000256" key="1">
    <source>
        <dbReference type="SAM" id="SignalP"/>
    </source>
</evidence>
<feature type="signal peptide" evidence="1">
    <location>
        <begin position="1"/>
        <end position="37"/>
    </location>
</feature>
<feature type="domain" description="SnoaL-like" evidence="2">
    <location>
        <begin position="46"/>
        <end position="170"/>
    </location>
</feature>
<dbReference type="Gene3D" id="3.10.450.50">
    <property type="match status" value="1"/>
</dbReference>
<keyword evidence="4" id="KW-1185">Reference proteome</keyword>